<keyword evidence="3 5" id="KW-0378">Hydrolase</keyword>
<evidence type="ECO:0000313" key="7">
    <source>
        <dbReference type="EMBL" id="MFD2186418.1"/>
    </source>
</evidence>
<comment type="caution">
    <text evidence="7">The sequence shown here is derived from an EMBL/GenBank/DDBJ whole genome shotgun (WGS) entry which is preliminary data.</text>
</comment>
<dbReference type="Gene3D" id="3.40.50.200">
    <property type="entry name" value="Peptidase S8/S53 domain"/>
    <property type="match status" value="2"/>
</dbReference>
<keyword evidence="4 5" id="KW-0720">Serine protease</keyword>
<dbReference type="InterPro" id="IPR015500">
    <property type="entry name" value="Peptidase_S8_subtilisin-rel"/>
</dbReference>
<dbReference type="EMBL" id="JBHUHY010000003">
    <property type="protein sequence ID" value="MFD2186418.1"/>
    <property type="molecule type" value="Genomic_DNA"/>
</dbReference>
<name>A0ABW5ATU3_9FLAO</name>
<dbReference type="InterPro" id="IPR050131">
    <property type="entry name" value="Peptidase_S8_subtilisin-like"/>
</dbReference>
<dbReference type="PRINTS" id="PR00723">
    <property type="entry name" value="SUBTILISIN"/>
</dbReference>
<dbReference type="Pfam" id="PF00082">
    <property type="entry name" value="Peptidase_S8"/>
    <property type="match status" value="1"/>
</dbReference>
<dbReference type="PROSITE" id="PS00137">
    <property type="entry name" value="SUBTILASE_HIS"/>
    <property type="match status" value="1"/>
</dbReference>
<comment type="similarity">
    <text evidence="1 5">Belongs to the peptidase S8 family.</text>
</comment>
<sequence length="544" mass="61987">MKKVFLFSYLLCYYGFSQNINNFSKDIIAINRCEKQLNNEILKSWQHKDIFLDTIQGISSEKAYNEILSKKTGVPIIVAVIDGGIDIDHEDLRNQIWFNKNEIPNNNIDDDRNGYVDDIHGWNFLGNTKGKSTYYARWEFVRLLNDKGYLTKKGLVVSKEEKDSLLLEAVKFYKKEKSVLDEDLKYIAEQNLALKNIRETLKEYFPNQQYNFETLKTIDTISNINLREPVKKLHEFLTYGLTQESLNDYAKYVYTIRDYKLNFAHSDRRISKDNLDDINDTNYGNNIVIEDKSIDTHGTLVAGMIGATRNNNIGIDGIADKVKLMILRTVPQGDEYDKDVALAIRYAVDNGAKVINMSFGKFFSTNPDMVIDAIQYAAKKDVLLVHGAGNDSKNIDMYNFYPLDYRNNMEESQNFINVGALNTFLDHRLPAYFSNYGKNNVDVFAPGVDLYTTAVNNKYELVDGTSFAAPIVSGIAAVIRSRYPKLTANQVKDIILDSGNIYHINVRYPGNAEGPRIPFSELSKSGKVVNLYNALLMAEQVSKN</sequence>
<evidence type="ECO:0000256" key="4">
    <source>
        <dbReference type="ARBA" id="ARBA00022825"/>
    </source>
</evidence>
<feature type="active site" description="Charge relay system" evidence="5">
    <location>
        <position position="466"/>
    </location>
</feature>
<evidence type="ECO:0000259" key="6">
    <source>
        <dbReference type="Pfam" id="PF00082"/>
    </source>
</evidence>
<protein>
    <submittedName>
        <fullName evidence="7">S8 family serine peptidase</fullName>
    </submittedName>
</protein>
<dbReference type="PROSITE" id="PS00138">
    <property type="entry name" value="SUBTILASE_SER"/>
    <property type="match status" value="1"/>
</dbReference>
<dbReference type="RefSeq" id="WP_378319391.1">
    <property type="nucleotide sequence ID" value="NZ_JBHUHY010000003.1"/>
</dbReference>
<keyword evidence="2 5" id="KW-0645">Protease</keyword>
<organism evidence="7 8">
    <name type="scientific">Aquimarina celericrescens</name>
    <dbReference type="NCBI Taxonomy" id="1964542"/>
    <lineage>
        <taxon>Bacteria</taxon>
        <taxon>Pseudomonadati</taxon>
        <taxon>Bacteroidota</taxon>
        <taxon>Flavobacteriia</taxon>
        <taxon>Flavobacteriales</taxon>
        <taxon>Flavobacteriaceae</taxon>
        <taxon>Aquimarina</taxon>
    </lineage>
</organism>
<dbReference type="Proteomes" id="UP001597344">
    <property type="component" value="Unassembled WGS sequence"/>
</dbReference>
<dbReference type="InterPro" id="IPR023828">
    <property type="entry name" value="Peptidase_S8_Ser-AS"/>
</dbReference>
<dbReference type="InterPro" id="IPR022398">
    <property type="entry name" value="Peptidase_S8_His-AS"/>
</dbReference>
<dbReference type="PANTHER" id="PTHR43806">
    <property type="entry name" value="PEPTIDASE S8"/>
    <property type="match status" value="1"/>
</dbReference>
<dbReference type="InterPro" id="IPR000209">
    <property type="entry name" value="Peptidase_S8/S53_dom"/>
</dbReference>
<feature type="domain" description="Peptidase S8/S53" evidence="6">
    <location>
        <begin position="76"/>
        <end position="498"/>
    </location>
</feature>
<evidence type="ECO:0000256" key="2">
    <source>
        <dbReference type="ARBA" id="ARBA00022670"/>
    </source>
</evidence>
<gene>
    <name evidence="7" type="ORF">ACFSJT_06410</name>
</gene>
<evidence type="ECO:0000313" key="8">
    <source>
        <dbReference type="Proteomes" id="UP001597344"/>
    </source>
</evidence>
<keyword evidence="8" id="KW-1185">Reference proteome</keyword>
<feature type="active site" description="Charge relay system" evidence="5">
    <location>
        <position position="82"/>
    </location>
</feature>
<dbReference type="SUPFAM" id="SSF52743">
    <property type="entry name" value="Subtilisin-like"/>
    <property type="match status" value="1"/>
</dbReference>
<evidence type="ECO:0000256" key="3">
    <source>
        <dbReference type="ARBA" id="ARBA00022801"/>
    </source>
</evidence>
<reference evidence="8" key="1">
    <citation type="journal article" date="2019" name="Int. J. Syst. Evol. Microbiol.">
        <title>The Global Catalogue of Microorganisms (GCM) 10K type strain sequencing project: providing services to taxonomists for standard genome sequencing and annotation.</title>
        <authorList>
            <consortium name="The Broad Institute Genomics Platform"/>
            <consortium name="The Broad Institute Genome Sequencing Center for Infectious Disease"/>
            <person name="Wu L."/>
            <person name="Ma J."/>
        </authorList>
    </citation>
    <scope>NUCLEOTIDE SEQUENCE [LARGE SCALE GENOMIC DNA]</scope>
    <source>
        <strain evidence="8">DT92</strain>
    </source>
</reference>
<dbReference type="PANTHER" id="PTHR43806:SF11">
    <property type="entry name" value="CEREVISIN-RELATED"/>
    <property type="match status" value="1"/>
</dbReference>
<dbReference type="PROSITE" id="PS51892">
    <property type="entry name" value="SUBTILASE"/>
    <property type="match status" value="1"/>
</dbReference>
<proteinExistence type="inferred from homology"/>
<feature type="active site" description="Charge relay system" evidence="5">
    <location>
        <position position="297"/>
    </location>
</feature>
<evidence type="ECO:0000256" key="1">
    <source>
        <dbReference type="ARBA" id="ARBA00011073"/>
    </source>
</evidence>
<evidence type="ECO:0000256" key="5">
    <source>
        <dbReference type="PROSITE-ProRule" id="PRU01240"/>
    </source>
</evidence>
<accession>A0ABW5ATU3</accession>
<dbReference type="InterPro" id="IPR036852">
    <property type="entry name" value="Peptidase_S8/S53_dom_sf"/>
</dbReference>